<reference evidence="1 2" key="1">
    <citation type="journal article" date="2021" name="BMC Genomics">
        <title>Datura genome reveals duplications of psychoactive alkaloid biosynthetic genes and high mutation rate following tissue culture.</title>
        <authorList>
            <person name="Rajewski A."/>
            <person name="Carter-House D."/>
            <person name="Stajich J."/>
            <person name="Litt A."/>
        </authorList>
    </citation>
    <scope>NUCLEOTIDE SEQUENCE [LARGE SCALE GENOMIC DNA]</scope>
    <source>
        <strain evidence="1">AR-01</strain>
    </source>
</reference>
<evidence type="ECO:0000313" key="2">
    <source>
        <dbReference type="Proteomes" id="UP000823775"/>
    </source>
</evidence>
<dbReference type="Proteomes" id="UP000823775">
    <property type="component" value="Unassembled WGS sequence"/>
</dbReference>
<gene>
    <name evidence="1" type="ORF">HAX54_024980</name>
</gene>
<protein>
    <submittedName>
        <fullName evidence="1">Uncharacterized protein</fullName>
    </submittedName>
</protein>
<keyword evidence="2" id="KW-1185">Reference proteome</keyword>
<organism evidence="1 2">
    <name type="scientific">Datura stramonium</name>
    <name type="common">Jimsonweed</name>
    <name type="synonym">Common thornapple</name>
    <dbReference type="NCBI Taxonomy" id="4076"/>
    <lineage>
        <taxon>Eukaryota</taxon>
        <taxon>Viridiplantae</taxon>
        <taxon>Streptophyta</taxon>
        <taxon>Embryophyta</taxon>
        <taxon>Tracheophyta</taxon>
        <taxon>Spermatophyta</taxon>
        <taxon>Magnoliopsida</taxon>
        <taxon>eudicotyledons</taxon>
        <taxon>Gunneridae</taxon>
        <taxon>Pentapetalae</taxon>
        <taxon>asterids</taxon>
        <taxon>lamiids</taxon>
        <taxon>Solanales</taxon>
        <taxon>Solanaceae</taxon>
        <taxon>Solanoideae</taxon>
        <taxon>Datureae</taxon>
        <taxon>Datura</taxon>
    </lineage>
</organism>
<comment type="caution">
    <text evidence="1">The sequence shown here is derived from an EMBL/GenBank/DDBJ whole genome shotgun (WGS) entry which is preliminary data.</text>
</comment>
<name>A0ABS8V179_DATST</name>
<accession>A0ABS8V179</accession>
<dbReference type="EMBL" id="JACEIK010003030">
    <property type="protein sequence ID" value="MCD9639969.1"/>
    <property type="molecule type" value="Genomic_DNA"/>
</dbReference>
<proteinExistence type="predicted"/>
<evidence type="ECO:0000313" key="1">
    <source>
        <dbReference type="EMBL" id="MCD9639969.1"/>
    </source>
</evidence>
<sequence>MLIDCRVVVFTRIRVKLVNDSTKFPKSCWRRLSQTYGDQYGNKSSIFGTVMQARVLLDLEPFAELVYGKSPEIAQRPRTITGNSAGMISLLLDIAGDGTTRN</sequence>